<keyword evidence="6 10" id="KW-0030">Aminoacyl-tRNA synthetase</keyword>
<dbReference type="InterPro" id="IPR023457">
    <property type="entry name" value="Met-tRNA_synth_2"/>
</dbReference>
<comment type="similarity">
    <text evidence="10">Belongs to the class-I aminoacyl-tRNA synthetase family.</text>
</comment>
<dbReference type="AlphaFoldDB" id="A0A8X6FZC0"/>
<dbReference type="InterPro" id="IPR041872">
    <property type="entry name" value="Anticodon_Met"/>
</dbReference>
<dbReference type="FunFam" id="2.170.220.10:FF:000001">
    <property type="entry name" value="methionine--tRNA ligase, mitochondrial"/>
    <property type="match status" value="1"/>
</dbReference>
<dbReference type="GO" id="GO:0005524">
    <property type="term" value="F:ATP binding"/>
    <property type="evidence" value="ECO:0007669"/>
    <property type="project" value="UniProtKB-KW"/>
</dbReference>
<evidence type="ECO:0000256" key="10">
    <source>
        <dbReference type="RuleBase" id="RU363039"/>
    </source>
</evidence>
<dbReference type="Gene3D" id="3.40.50.620">
    <property type="entry name" value="HUPs"/>
    <property type="match status" value="1"/>
</dbReference>
<keyword evidence="2 10" id="KW-0436">Ligase</keyword>
<reference evidence="13" key="1">
    <citation type="submission" date="2020-07" db="EMBL/GenBank/DDBJ databases">
        <title>Multicomponent nature underlies the extraordinary mechanical properties of spider dragline silk.</title>
        <authorList>
            <person name="Kono N."/>
            <person name="Nakamura H."/>
            <person name="Mori M."/>
            <person name="Yoshida Y."/>
            <person name="Ohtoshi R."/>
            <person name="Malay A.D."/>
            <person name="Moran D.A.P."/>
            <person name="Tomita M."/>
            <person name="Numata K."/>
            <person name="Arakawa K."/>
        </authorList>
    </citation>
    <scope>NUCLEOTIDE SEQUENCE</scope>
</reference>
<evidence type="ECO:0000256" key="2">
    <source>
        <dbReference type="ARBA" id="ARBA00022598"/>
    </source>
</evidence>
<dbReference type="Pfam" id="PF19303">
    <property type="entry name" value="Anticodon_3"/>
    <property type="match status" value="1"/>
</dbReference>
<dbReference type="CDD" id="cd00814">
    <property type="entry name" value="MetRS_core"/>
    <property type="match status" value="1"/>
</dbReference>
<dbReference type="Gene3D" id="2.170.220.10">
    <property type="match status" value="1"/>
</dbReference>
<dbReference type="PRINTS" id="PR01041">
    <property type="entry name" value="TRNASYNTHMET"/>
</dbReference>
<dbReference type="InterPro" id="IPR009080">
    <property type="entry name" value="tRNAsynth_Ia_anticodon-bd"/>
</dbReference>
<dbReference type="Gene3D" id="1.10.730.10">
    <property type="entry name" value="Isoleucyl-tRNA Synthetase, Domain 1"/>
    <property type="match status" value="1"/>
</dbReference>
<dbReference type="PANTHER" id="PTHR43326:SF1">
    <property type="entry name" value="METHIONINE--TRNA LIGASE, MITOCHONDRIAL"/>
    <property type="match status" value="1"/>
</dbReference>
<dbReference type="CDD" id="cd07957">
    <property type="entry name" value="Anticodon_Ia_Met"/>
    <property type="match status" value="1"/>
</dbReference>
<keyword evidence="14" id="KW-1185">Reference proteome</keyword>
<dbReference type="GO" id="GO:0005739">
    <property type="term" value="C:mitochondrion"/>
    <property type="evidence" value="ECO:0007669"/>
    <property type="project" value="UniProtKB-ARBA"/>
</dbReference>
<name>A0A8X6FZC0_TRICU</name>
<evidence type="ECO:0000256" key="4">
    <source>
        <dbReference type="ARBA" id="ARBA00022840"/>
    </source>
</evidence>
<dbReference type="InterPro" id="IPR014758">
    <property type="entry name" value="Met-tRNA_synth"/>
</dbReference>
<evidence type="ECO:0000259" key="11">
    <source>
        <dbReference type="Pfam" id="PF09334"/>
    </source>
</evidence>
<evidence type="ECO:0000256" key="8">
    <source>
        <dbReference type="ARBA" id="ARBA00030331"/>
    </source>
</evidence>
<dbReference type="InterPro" id="IPR014729">
    <property type="entry name" value="Rossmann-like_a/b/a_fold"/>
</dbReference>
<dbReference type="EMBL" id="BMAO01004151">
    <property type="protein sequence ID" value="GFQ92782.1"/>
    <property type="molecule type" value="Genomic_DNA"/>
</dbReference>
<dbReference type="PANTHER" id="PTHR43326">
    <property type="entry name" value="METHIONYL-TRNA SYNTHETASE"/>
    <property type="match status" value="1"/>
</dbReference>
<accession>A0A8X6FZC0</accession>
<evidence type="ECO:0000256" key="6">
    <source>
        <dbReference type="ARBA" id="ARBA00023146"/>
    </source>
</evidence>
<sequence length="547" mass="63232">MKSMFHLKMRLSNLLSNRAFGSKTFFVSTPIFYVNGAPHIGHMQSCLYADAFARIQHLQGKNVVFSTGTDEHGLKVQQAASAMKKNPEEYCMHMSSKFEELFRNSDISFTHFIRTTDKEHKGIVQNFWRKLDENGHIKKGRYEGWYSVTDEAYVPLSQVKEIKEGSSIKMVSNETGSEVEKMSEENYLFNLPRFQKDLLYWLSKDVIKPVMFLEDIKRWIHEDLHDLSISRPRSRLSWGIPVPDDDSQVIYVWLDALVNYLTVGHCAENNLVWPVDCHIIGKDILKFHAIYWPAFLIAAGYEPPRKIFCHSHWTVNYEKMSKSKGNVIDPVSLMDKYSCDGFRYFLLRASVPTSDTNYSEVKIHRMVNAELADTLGNLLSRSCATALNPNQVFPRFYHHSLDNLKDFKVEELIKNASDLPEKVQEYFLDGYFYKGIDCIMASLRDANAFMQSCEPWILVKKNDEQSKETLSTALHIILEVLRISGILLQPVIPNLSNKLLTKLQVPNENRSWLNITCFPSYHRISNPMENHSLGKDSTPLFERRKKS</sequence>
<evidence type="ECO:0000256" key="7">
    <source>
        <dbReference type="ARBA" id="ARBA00026124"/>
    </source>
</evidence>
<keyword evidence="3 10" id="KW-0547">Nucleotide-binding</keyword>
<dbReference type="Proteomes" id="UP000887116">
    <property type="component" value="Unassembled WGS sequence"/>
</dbReference>
<keyword evidence="4 10" id="KW-0067">ATP-binding</keyword>
<evidence type="ECO:0000256" key="5">
    <source>
        <dbReference type="ARBA" id="ARBA00022917"/>
    </source>
</evidence>
<dbReference type="GO" id="GO:0004825">
    <property type="term" value="F:methionine-tRNA ligase activity"/>
    <property type="evidence" value="ECO:0007669"/>
    <property type="project" value="UniProtKB-EC"/>
</dbReference>
<feature type="domain" description="Methionyl-tRNA synthetase anticodon-binding" evidence="12">
    <location>
        <begin position="446"/>
        <end position="512"/>
    </location>
</feature>
<dbReference type="Pfam" id="PF09334">
    <property type="entry name" value="tRNA-synt_1g"/>
    <property type="match status" value="1"/>
</dbReference>
<gene>
    <name evidence="13" type="primary">mars2</name>
    <name evidence="13" type="ORF">TNCT_338361</name>
</gene>
<evidence type="ECO:0000256" key="1">
    <source>
        <dbReference type="ARBA" id="ARBA00012838"/>
    </source>
</evidence>
<dbReference type="EC" id="6.1.1.10" evidence="1"/>
<comment type="caution">
    <text evidence="13">The sequence shown here is derived from an EMBL/GenBank/DDBJ whole genome shotgun (WGS) entry which is preliminary data.</text>
</comment>
<evidence type="ECO:0000256" key="9">
    <source>
        <dbReference type="ARBA" id="ARBA00047364"/>
    </source>
</evidence>
<evidence type="ECO:0000256" key="3">
    <source>
        <dbReference type="ARBA" id="ARBA00022741"/>
    </source>
</evidence>
<dbReference type="GO" id="GO:0006431">
    <property type="term" value="P:methionyl-tRNA aminoacylation"/>
    <property type="evidence" value="ECO:0007669"/>
    <property type="project" value="InterPro"/>
</dbReference>
<dbReference type="NCBIfam" id="TIGR00398">
    <property type="entry name" value="metG"/>
    <property type="match status" value="1"/>
</dbReference>
<feature type="domain" description="Methionyl/Leucyl tRNA synthetase" evidence="11">
    <location>
        <begin position="26"/>
        <end position="382"/>
    </location>
</feature>
<dbReference type="InterPro" id="IPR015413">
    <property type="entry name" value="Methionyl/Leucyl_tRNA_Synth"/>
</dbReference>
<comment type="catalytic activity">
    <reaction evidence="9">
        <text>tRNA(Met) + L-methionine + ATP = L-methionyl-tRNA(Met) + AMP + diphosphate</text>
        <dbReference type="Rhea" id="RHEA:13481"/>
        <dbReference type="Rhea" id="RHEA-COMP:9667"/>
        <dbReference type="Rhea" id="RHEA-COMP:9698"/>
        <dbReference type="ChEBI" id="CHEBI:30616"/>
        <dbReference type="ChEBI" id="CHEBI:33019"/>
        <dbReference type="ChEBI" id="CHEBI:57844"/>
        <dbReference type="ChEBI" id="CHEBI:78442"/>
        <dbReference type="ChEBI" id="CHEBI:78530"/>
        <dbReference type="ChEBI" id="CHEBI:456215"/>
        <dbReference type="EC" id="6.1.1.10"/>
    </reaction>
</comment>
<protein>
    <recommendedName>
        <fullName evidence="7">Methionine--tRNA ligase, mitochondrial</fullName>
        <ecNumber evidence="1">6.1.1.10</ecNumber>
    </recommendedName>
    <alternativeName>
        <fullName evidence="8">Mitochondrial methionyl-tRNA synthetase</fullName>
    </alternativeName>
</protein>
<proteinExistence type="inferred from homology"/>
<dbReference type="SUPFAM" id="SSF52374">
    <property type="entry name" value="Nucleotidylyl transferase"/>
    <property type="match status" value="1"/>
</dbReference>
<keyword evidence="5 10" id="KW-0648">Protein biosynthesis</keyword>
<dbReference type="SUPFAM" id="SSF47323">
    <property type="entry name" value="Anticodon-binding domain of a subclass of class I aminoacyl-tRNA synthetases"/>
    <property type="match status" value="1"/>
</dbReference>
<dbReference type="OrthoDB" id="24670at2759"/>
<evidence type="ECO:0000313" key="13">
    <source>
        <dbReference type="EMBL" id="GFQ92782.1"/>
    </source>
</evidence>
<evidence type="ECO:0000259" key="12">
    <source>
        <dbReference type="Pfam" id="PF19303"/>
    </source>
</evidence>
<evidence type="ECO:0000313" key="14">
    <source>
        <dbReference type="Proteomes" id="UP000887116"/>
    </source>
</evidence>
<dbReference type="InterPro" id="IPR033911">
    <property type="entry name" value="MetRS_core"/>
</dbReference>
<organism evidence="13 14">
    <name type="scientific">Trichonephila clavata</name>
    <name type="common">Joro spider</name>
    <name type="synonym">Nephila clavata</name>
    <dbReference type="NCBI Taxonomy" id="2740835"/>
    <lineage>
        <taxon>Eukaryota</taxon>
        <taxon>Metazoa</taxon>
        <taxon>Ecdysozoa</taxon>
        <taxon>Arthropoda</taxon>
        <taxon>Chelicerata</taxon>
        <taxon>Arachnida</taxon>
        <taxon>Araneae</taxon>
        <taxon>Araneomorphae</taxon>
        <taxon>Entelegynae</taxon>
        <taxon>Araneoidea</taxon>
        <taxon>Nephilidae</taxon>
        <taxon>Trichonephila</taxon>
    </lineage>
</organism>